<dbReference type="RefSeq" id="WP_219543037.1">
    <property type="nucleotide sequence ID" value="NZ_JAHKRN010000001.1"/>
</dbReference>
<dbReference type="EMBL" id="JBHSNW010000001">
    <property type="protein sequence ID" value="MFC5813610.1"/>
    <property type="molecule type" value="Genomic_DNA"/>
</dbReference>
<dbReference type="Proteomes" id="UP001596096">
    <property type="component" value="Unassembled WGS sequence"/>
</dbReference>
<accession>A0ABW1BMI6</accession>
<reference evidence="2" key="1">
    <citation type="journal article" date="2019" name="Int. J. Syst. Evol. Microbiol.">
        <title>The Global Catalogue of Microorganisms (GCM) 10K type strain sequencing project: providing services to taxonomists for standard genome sequencing and annotation.</title>
        <authorList>
            <consortium name="The Broad Institute Genomics Platform"/>
            <consortium name="The Broad Institute Genome Sequencing Center for Infectious Disease"/>
            <person name="Wu L."/>
            <person name="Ma J."/>
        </authorList>
    </citation>
    <scope>NUCLEOTIDE SEQUENCE [LARGE SCALE GENOMIC DNA]</scope>
    <source>
        <strain evidence="2">CGMCC 4.7106</strain>
    </source>
</reference>
<organism evidence="1 2">
    <name type="scientific">Nonomuraea harbinensis</name>
    <dbReference type="NCBI Taxonomy" id="1286938"/>
    <lineage>
        <taxon>Bacteria</taxon>
        <taxon>Bacillati</taxon>
        <taxon>Actinomycetota</taxon>
        <taxon>Actinomycetes</taxon>
        <taxon>Streptosporangiales</taxon>
        <taxon>Streptosporangiaceae</taxon>
        <taxon>Nonomuraea</taxon>
    </lineage>
</organism>
<sequence length="212" mass="23227">MATYRRFRRGEKGSTFPWSNASKALFDEVGRCWLVTEIAVIGAAMPLHLGYTVLPGAQALGAGGHPAALIAQTRDHARDATWWRDQLKVCGDDHSQAEWALALWAIAAGETIDELFTELEQLVDLLPVRRRRAIRIVALRLGDAGLLTERPVTSTPSTSDLLAEMLAARTGHAPAVCSPEWAVPAAINDRWPLAGVARTAKWLKVDQAPQYR</sequence>
<evidence type="ECO:0000313" key="1">
    <source>
        <dbReference type="EMBL" id="MFC5813610.1"/>
    </source>
</evidence>
<comment type="caution">
    <text evidence="1">The sequence shown here is derived from an EMBL/GenBank/DDBJ whole genome shotgun (WGS) entry which is preliminary data.</text>
</comment>
<evidence type="ECO:0000313" key="2">
    <source>
        <dbReference type="Proteomes" id="UP001596096"/>
    </source>
</evidence>
<gene>
    <name evidence="1" type="ORF">ACFPUY_00845</name>
</gene>
<keyword evidence="2" id="KW-1185">Reference proteome</keyword>
<name>A0ABW1BMI6_9ACTN</name>
<proteinExistence type="predicted"/>
<protein>
    <submittedName>
        <fullName evidence="1">Uncharacterized protein</fullName>
    </submittedName>
</protein>